<feature type="transmembrane region" description="Helical" evidence="9">
    <location>
        <begin position="157"/>
        <end position="175"/>
    </location>
</feature>
<keyword evidence="11" id="KW-1185">Reference proteome</keyword>
<evidence type="ECO:0000313" key="12">
    <source>
        <dbReference type="RefSeq" id="XP_013788429.1"/>
    </source>
</evidence>
<dbReference type="PANTHER" id="PTHR21236:SF7">
    <property type="entry name" value="PROTEIN YIPF4"/>
    <property type="match status" value="1"/>
</dbReference>
<protein>
    <recommendedName>
        <fullName evidence="9">Protein YIPF</fullName>
    </recommendedName>
</protein>
<proteinExistence type="inferred from homology"/>
<dbReference type="Pfam" id="PF04893">
    <property type="entry name" value="Yip1"/>
    <property type="match status" value="1"/>
</dbReference>
<feature type="transmembrane region" description="Helical" evidence="9">
    <location>
        <begin position="125"/>
        <end position="145"/>
    </location>
</feature>
<comment type="similarity">
    <text evidence="2 9">Belongs to the YIP1 family.</text>
</comment>
<reference evidence="12" key="1">
    <citation type="submission" date="2025-08" db="UniProtKB">
        <authorList>
            <consortium name="RefSeq"/>
        </authorList>
    </citation>
    <scope>IDENTIFICATION</scope>
    <source>
        <tissue evidence="12">Muscle</tissue>
    </source>
</reference>
<organism evidence="11 12">
    <name type="scientific">Limulus polyphemus</name>
    <name type="common">Atlantic horseshoe crab</name>
    <dbReference type="NCBI Taxonomy" id="6850"/>
    <lineage>
        <taxon>Eukaryota</taxon>
        <taxon>Metazoa</taxon>
        <taxon>Ecdysozoa</taxon>
        <taxon>Arthropoda</taxon>
        <taxon>Chelicerata</taxon>
        <taxon>Merostomata</taxon>
        <taxon>Xiphosura</taxon>
        <taxon>Limulidae</taxon>
        <taxon>Limulus</taxon>
    </lineage>
</organism>
<evidence type="ECO:0000256" key="8">
    <source>
        <dbReference type="ARBA" id="ARBA00037720"/>
    </source>
</evidence>
<dbReference type="GeneID" id="106472337"/>
<feature type="transmembrane region" description="Helical" evidence="9">
    <location>
        <begin position="102"/>
        <end position="119"/>
    </location>
</feature>
<comment type="subcellular location">
    <subcellularLocation>
        <location evidence="1 9">Golgi apparatus membrane</location>
        <topology evidence="1 9">Multi-pass membrane protein</topology>
    </subcellularLocation>
    <subcellularLocation>
        <location evidence="7">Golgi apparatus</location>
        <location evidence="7">cis-Golgi network membrane</location>
    </subcellularLocation>
</comment>
<keyword evidence="6 9" id="KW-0472">Membrane</keyword>
<comment type="function">
    <text evidence="8">Involved in the maintenance of the Golgi structure.</text>
</comment>
<evidence type="ECO:0000256" key="3">
    <source>
        <dbReference type="ARBA" id="ARBA00022692"/>
    </source>
</evidence>
<evidence type="ECO:0000256" key="4">
    <source>
        <dbReference type="ARBA" id="ARBA00022989"/>
    </source>
</evidence>
<dbReference type="PANTHER" id="PTHR21236">
    <property type="entry name" value="GOLGI MEMBRANE PROTEIN YIP1"/>
    <property type="match status" value="1"/>
</dbReference>
<evidence type="ECO:0000256" key="7">
    <source>
        <dbReference type="ARBA" id="ARBA00024188"/>
    </source>
</evidence>
<evidence type="ECO:0000259" key="10">
    <source>
        <dbReference type="Pfam" id="PF04893"/>
    </source>
</evidence>
<evidence type="ECO:0000313" key="11">
    <source>
        <dbReference type="Proteomes" id="UP000694941"/>
    </source>
</evidence>
<evidence type="ECO:0000256" key="9">
    <source>
        <dbReference type="RuleBase" id="RU361264"/>
    </source>
</evidence>
<evidence type="ECO:0000256" key="1">
    <source>
        <dbReference type="ARBA" id="ARBA00004653"/>
    </source>
</evidence>
<feature type="transmembrane region" description="Helical" evidence="9">
    <location>
        <begin position="212"/>
        <end position="230"/>
    </location>
</feature>
<keyword evidence="4 9" id="KW-1133">Transmembrane helix</keyword>
<evidence type="ECO:0000256" key="2">
    <source>
        <dbReference type="ARBA" id="ARBA00010596"/>
    </source>
</evidence>
<keyword evidence="3 9" id="KW-0812">Transmembrane</keyword>
<feature type="transmembrane region" description="Helical" evidence="9">
    <location>
        <begin position="181"/>
        <end position="203"/>
    </location>
</feature>
<dbReference type="Proteomes" id="UP000694941">
    <property type="component" value="Unplaced"/>
</dbReference>
<evidence type="ECO:0000256" key="6">
    <source>
        <dbReference type="ARBA" id="ARBA00023136"/>
    </source>
</evidence>
<feature type="domain" description="Yip1" evidence="10">
    <location>
        <begin position="93"/>
        <end position="228"/>
    </location>
</feature>
<dbReference type="RefSeq" id="XP_013788429.1">
    <property type="nucleotide sequence ID" value="XM_013932975.2"/>
</dbReference>
<accession>A0ABM1BTM3</accession>
<name>A0ABM1BTM3_LIMPO</name>
<sequence length="231" mass="26045">MAIFSSFNIDLKGLSGSLDSLDPKGSVKYRRKKNIPGAAFFEQYGFGWLVEEDGSDKEEEDKPLLEELEIDPRDILYKVRCVLCPFPFLGYQRQLVRDSPDFWGPLFVVIVFALVSLYGQATVVSWIMTLWVCGSLLVFLLARVLGGEVNYSQCLGVIGYSVLPLIMTATTLPLLNPFPFISLFVKLMGVVWATYSAGSLLCVQELQNKRPLLLYPIFLLYVYFFSLYSGV</sequence>
<keyword evidence="5" id="KW-0333">Golgi apparatus</keyword>
<dbReference type="InterPro" id="IPR045231">
    <property type="entry name" value="Yip1/4-like"/>
</dbReference>
<evidence type="ECO:0000256" key="5">
    <source>
        <dbReference type="ARBA" id="ARBA00023034"/>
    </source>
</evidence>
<gene>
    <name evidence="12" type="primary">LOC106472337</name>
</gene>
<dbReference type="InterPro" id="IPR006977">
    <property type="entry name" value="Yip1_dom"/>
</dbReference>